<organism evidence="2 3">
    <name type="scientific">Ralstonia pickettii</name>
    <name type="common">Burkholderia pickettii</name>
    <dbReference type="NCBI Taxonomy" id="329"/>
    <lineage>
        <taxon>Bacteria</taxon>
        <taxon>Pseudomonadati</taxon>
        <taxon>Pseudomonadota</taxon>
        <taxon>Betaproteobacteria</taxon>
        <taxon>Burkholderiales</taxon>
        <taxon>Burkholderiaceae</taxon>
        <taxon>Ralstonia</taxon>
    </lineage>
</organism>
<dbReference type="OrthoDB" id="8927965at2"/>
<sequence>MPQNLISYQLTSADLAAVDGALKTLEDRLASLIDLTPVQRRTLVKMGDKSEAFARKAVEVLNNNPNVLPGNFDLAELRRDLAGFDQLRSRLMRVARIHERMADSQLALGSDVMSATLEGYAFLKVAGQGEGLDAARKALAVRFSRGAKRKDDEAGRADERSSDEEQQAELS</sequence>
<feature type="compositionally biased region" description="Acidic residues" evidence="1">
    <location>
        <begin position="161"/>
        <end position="171"/>
    </location>
</feature>
<dbReference type="EMBL" id="PKQE01000001">
    <property type="protein sequence ID" value="PLC43426.1"/>
    <property type="molecule type" value="Genomic_DNA"/>
</dbReference>
<evidence type="ECO:0000313" key="2">
    <source>
        <dbReference type="EMBL" id="PLC43426.1"/>
    </source>
</evidence>
<dbReference type="Proteomes" id="UP000234456">
    <property type="component" value="Unassembled WGS sequence"/>
</dbReference>
<comment type="caution">
    <text evidence="2">The sequence shown here is derived from an EMBL/GenBank/DDBJ whole genome shotgun (WGS) entry which is preliminary data.</text>
</comment>
<evidence type="ECO:0000313" key="3">
    <source>
        <dbReference type="Proteomes" id="UP000234456"/>
    </source>
</evidence>
<proteinExistence type="predicted"/>
<dbReference type="RefSeq" id="WP_102064069.1">
    <property type="nucleotide sequence ID" value="NZ_PKQE01000001.1"/>
</dbReference>
<gene>
    <name evidence="2" type="ORF">C0Q88_01485</name>
</gene>
<reference evidence="2 3" key="1">
    <citation type="submission" date="2017-12" db="EMBL/GenBank/DDBJ databases">
        <title>Draft genome sequence of Ralstonia pickettii 52.</title>
        <authorList>
            <person name="Zheng B."/>
        </authorList>
    </citation>
    <scope>NUCLEOTIDE SEQUENCE [LARGE SCALE GENOMIC DNA]</scope>
    <source>
        <strain evidence="2 3">52</strain>
    </source>
</reference>
<feature type="compositionally biased region" description="Basic and acidic residues" evidence="1">
    <location>
        <begin position="149"/>
        <end position="160"/>
    </location>
</feature>
<dbReference type="AlphaFoldDB" id="A0A2N4TUP2"/>
<feature type="region of interest" description="Disordered" evidence="1">
    <location>
        <begin position="146"/>
        <end position="171"/>
    </location>
</feature>
<name>A0A2N4TUP2_RALPI</name>
<evidence type="ECO:0000256" key="1">
    <source>
        <dbReference type="SAM" id="MobiDB-lite"/>
    </source>
</evidence>
<protein>
    <submittedName>
        <fullName evidence="2">Uncharacterized protein</fullName>
    </submittedName>
</protein>
<accession>A0A2N4TUP2</accession>